<dbReference type="GO" id="GO:0003724">
    <property type="term" value="F:RNA helicase activity"/>
    <property type="evidence" value="ECO:0007669"/>
    <property type="project" value="UniProtKB-EC"/>
</dbReference>
<feature type="domain" description="Helicase C-terminal" evidence="9">
    <location>
        <begin position="321"/>
        <end position="469"/>
    </location>
</feature>
<comment type="caution">
    <text evidence="11">The sequence shown here is derived from an EMBL/GenBank/DDBJ whole genome shotgun (WGS) entry which is preliminary data.</text>
</comment>
<dbReference type="PROSITE" id="PS51195">
    <property type="entry name" value="Q_MOTIF"/>
    <property type="match status" value="1"/>
</dbReference>
<feature type="short sequence motif" description="Q motif" evidence="6">
    <location>
        <begin position="85"/>
        <end position="113"/>
    </location>
</feature>
<gene>
    <name evidence="11" type="ORF">NQ318_013658</name>
</gene>
<dbReference type="GO" id="GO:0003676">
    <property type="term" value="F:nucleic acid binding"/>
    <property type="evidence" value="ECO:0007669"/>
    <property type="project" value="InterPro"/>
</dbReference>
<keyword evidence="2" id="KW-0547">Nucleotide-binding</keyword>
<evidence type="ECO:0000256" key="7">
    <source>
        <dbReference type="SAM" id="MobiDB-lite"/>
    </source>
</evidence>
<feature type="domain" description="DEAD-box RNA helicase Q" evidence="10">
    <location>
        <begin position="85"/>
        <end position="113"/>
    </location>
</feature>
<dbReference type="InterPro" id="IPR014014">
    <property type="entry name" value="RNA_helicase_DEAD_Q_motif"/>
</dbReference>
<dbReference type="Pfam" id="PF00271">
    <property type="entry name" value="Helicase_C"/>
    <property type="match status" value="1"/>
</dbReference>
<evidence type="ECO:0000256" key="4">
    <source>
        <dbReference type="ARBA" id="ARBA00022806"/>
    </source>
</evidence>
<evidence type="ECO:0000313" key="12">
    <source>
        <dbReference type="Proteomes" id="UP001162162"/>
    </source>
</evidence>
<evidence type="ECO:0000256" key="1">
    <source>
        <dbReference type="ARBA" id="ARBA00012552"/>
    </source>
</evidence>
<evidence type="ECO:0000259" key="10">
    <source>
        <dbReference type="PROSITE" id="PS51195"/>
    </source>
</evidence>
<dbReference type="InterPro" id="IPR027417">
    <property type="entry name" value="P-loop_NTPase"/>
</dbReference>
<dbReference type="EC" id="3.6.4.13" evidence="1"/>
<dbReference type="GO" id="GO:0005524">
    <property type="term" value="F:ATP binding"/>
    <property type="evidence" value="ECO:0007669"/>
    <property type="project" value="UniProtKB-KW"/>
</dbReference>
<dbReference type="SMART" id="SM00490">
    <property type="entry name" value="HELICc"/>
    <property type="match status" value="1"/>
</dbReference>
<dbReference type="AlphaFoldDB" id="A0AAV8XZT6"/>
<keyword evidence="4" id="KW-0347">Helicase</keyword>
<dbReference type="InterPro" id="IPR014001">
    <property type="entry name" value="Helicase_ATP-bd"/>
</dbReference>
<reference evidence="11" key="1">
    <citation type="journal article" date="2023" name="Insect Mol. Biol.">
        <title>Genome sequencing provides insights into the evolution of gene families encoding plant cell wall-degrading enzymes in longhorned beetles.</title>
        <authorList>
            <person name="Shin N.R."/>
            <person name="Okamura Y."/>
            <person name="Kirsch R."/>
            <person name="Pauchet Y."/>
        </authorList>
    </citation>
    <scope>NUCLEOTIDE SEQUENCE</scope>
    <source>
        <strain evidence="11">AMC_N1</strain>
    </source>
</reference>
<dbReference type="SMART" id="SM00487">
    <property type="entry name" value="DEXDc"/>
    <property type="match status" value="1"/>
</dbReference>
<feature type="domain" description="Helicase ATP-binding" evidence="8">
    <location>
        <begin position="116"/>
        <end position="286"/>
    </location>
</feature>
<dbReference type="Gene3D" id="3.40.50.300">
    <property type="entry name" value="P-loop containing nucleotide triphosphate hydrolases"/>
    <property type="match status" value="2"/>
</dbReference>
<evidence type="ECO:0000256" key="6">
    <source>
        <dbReference type="PROSITE-ProRule" id="PRU00552"/>
    </source>
</evidence>
<dbReference type="EMBL" id="JAPWTK010000261">
    <property type="protein sequence ID" value="KAJ8944247.1"/>
    <property type="molecule type" value="Genomic_DNA"/>
</dbReference>
<keyword evidence="12" id="KW-1185">Reference proteome</keyword>
<accession>A0AAV8XZT6</accession>
<keyword evidence="3" id="KW-0378">Hydrolase</keyword>
<name>A0AAV8XZT6_9CUCU</name>
<dbReference type="CDD" id="cd18787">
    <property type="entry name" value="SF2_C_DEAD"/>
    <property type="match status" value="1"/>
</dbReference>
<dbReference type="PROSITE" id="PS51194">
    <property type="entry name" value="HELICASE_CTER"/>
    <property type="match status" value="1"/>
</dbReference>
<organism evidence="11 12">
    <name type="scientific">Aromia moschata</name>
    <dbReference type="NCBI Taxonomy" id="1265417"/>
    <lineage>
        <taxon>Eukaryota</taxon>
        <taxon>Metazoa</taxon>
        <taxon>Ecdysozoa</taxon>
        <taxon>Arthropoda</taxon>
        <taxon>Hexapoda</taxon>
        <taxon>Insecta</taxon>
        <taxon>Pterygota</taxon>
        <taxon>Neoptera</taxon>
        <taxon>Endopterygota</taxon>
        <taxon>Coleoptera</taxon>
        <taxon>Polyphaga</taxon>
        <taxon>Cucujiformia</taxon>
        <taxon>Chrysomeloidea</taxon>
        <taxon>Cerambycidae</taxon>
        <taxon>Cerambycinae</taxon>
        <taxon>Callichromatini</taxon>
        <taxon>Aromia</taxon>
    </lineage>
</organism>
<sequence length="580" mass="64334">MVFGTGIPWKNESSSLKHEDIIPYRKILDTEATSRHPEFYDNRYDVLIFQEQTCSKYLFGKCYHLLKGHSLNSNRTKDVITEGNVTFESLLLNGDVLKGLEQSGFRKPSPIQVKAIPIGRCGFDIIVRSKSGTGKTLVYSLIALENVDTSRNETQVLIMAPTREVVVQIQEVLTSIGKYINGLQVKSFIGGLPIQVDKENCNSCHIAVGTPGRIKHLISDGCLKTNSIRLFALDEVDKLMESSFVNDVNDIYNSLPGRIQIVTTSATYTDELEGFLQKYMLSPIQIVVEDTTPLLWGLKQFAVVLKPHTNVVQQMKIKTEEILEILSRISFTQCIIFTNYQTRAESVSNMLNQKGWNSSYISAAKSQSERLAALASLKRFNCRILLSTDLTARGIDVANIDLVINYDVPVDAVTYLHRMGRAGRFGSLGACINLVSEGPDGGPTFSIPMLPDFNGNVLDLINEKVHCESHLCATTESSANIPDIKKEVLSVKEVGHVPKQDEQQRGSEEDSSGVDKTAEDEIMDFLNGTKKEAACNERTVELGGGQRSSKTNRLGEAVELNSVCDSARFLQSYERHFSAT</sequence>
<dbReference type="PROSITE" id="PS51192">
    <property type="entry name" value="HELICASE_ATP_BIND_1"/>
    <property type="match status" value="1"/>
</dbReference>
<evidence type="ECO:0000313" key="11">
    <source>
        <dbReference type="EMBL" id="KAJ8944247.1"/>
    </source>
</evidence>
<feature type="compositionally biased region" description="Basic and acidic residues" evidence="7">
    <location>
        <begin position="496"/>
        <end position="508"/>
    </location>
</feature>
<evidence type="ECO:0000259" key="9">
    <source>
        <dbReference type="PROSITE" id="PS51194"/>
    </source>
</evidence>
<proteinExistence type="predicted"/>
<dbReference type="InterPro" id="IPR011545">
    <property type="entry name" value="DEAD/DEAH_box_helicase_dom"/>
</dbReference>
<dbReference type="InterPro" id="IPR001650">
    <property type="entry name" value="Helicase_C-like"/>
</dbReference>
<evidence type="ECO:0000259" key="8">
    <source>
        <dbReference type="PROSITE" id="PS51192"/>
    </source>
</evidence>
<evidence type="ECO:0000256" key="3">
    <source>
        <dbReference type="ARBA" id="ARBA00022801"/>
    </source>
</evidence>
<evidence type="ECO:0000256" key="2">
    <source>
        <dbReference type="ARBA" id="ARBA00022741"/>
    </source>
</evidence>
<feature type="region of interest" description="Disordered" evidence="7">
    <location>
        <begin position="496"/>
        <end position="518"/>
    </location>
</feature>
<dbReference type="SUPFAM" id="SSF52540">
    <property type="entry name" value="P-loop containing nucleoside triphosphate hydrolases"/>
    <property type="match status" value="1"/>
</dbReference>
<keyword evidence="5" id="KW-0067">ATP-binding</keyword>
<dbReference type="Proteomes" id="UP001162162">
    <property type="component" value="Unassembled WGS sequence"/>
</dbReference>
<dbReference type="PANTHER" id="PTHR47958">
    <property type="entry name" value="ATP-DEPENDENT RNA HELICASE DBP3"/>
    <property type="match status" value="1"/>
</dbReference>
<evidence type="ECO:0000256" key="5">
    <source>
        <dbReference type="ARBA" id="ARBA00022840"/>
    </source>
</evidence>
<dbReference type="GO" id="GO:0016787">
    <property type="term" value="F:hydrolase activity"/>
    <property type="evidence" value="ECO:0007669"/>
    <property type="project" value="UniProtKB-KW"/>
</dbReference>
<dbReference type="Pfam" id="PF00270">
    <property type="entry name" value="DEAD"/>
    <property type="match status" value="1"/>
</dbReference>
<protein>
    <recommendedName>
        <fullName evidence="1">RNA helicase</fullName>
        <ecNumber evidence="1">3.6.4.13</ecNumber>
    </recommendedName>
</protein>
<dbReference type="GO" id="GO:0010468">
    <property type="term" value="P:regulation of gene expression"/>
    <property type="evidence" value="ECO:0007669"/>
    <property type="project" value="UniProtKB-ARBA"/>
</dbReference>